<organism evidence="7 8">
    <name type="scientific">Candidatus Wallbacteria bacterium GWC2_49_35</name>
    <dbReference type="NCBI Taxonomy" id="1817813"/>
    <lineage>
        <taxon>Bacteria</taxon>
        <taxon>Candidatus Walliibacteriota</taxon>
    </lineage>
</organism>
<dbReference type="GO" id="GO:0015627">
    <property type="term" value="C:type II protein secretion system complex"/>
    <property type="evidence" value="ECO:0007669"/>
    <property type="project" value="TreeGrafter"/>
</dbReference>
<gene>
    <name evidence="7" type="ORF">A2008_01180</name>
</gene>
<dbReference type="InterPro" id="IPR004846">
    <property type="entry name" value="T2SS/T3SS_dom"/>
</dbReference>
<feature type="domain" description="NolW-like" evidence="6">
    <location>
        <begin position="125"/>
        <end position="184"/>
    </location>
</feature>
<feature type="chain" id="PRO_5009533559" description="NolW-like domain-containing protein" evidence="4">
    <location>
        <begin position="28"/>
        <end position="610"/>
    </location>
</feature>
<name>A0A1F7WSB1_9BACT</name>
<reference evidence="7 8" key="1">
    <citation type="journal article" date="2016" name="Nat. Commun.">
        <title>Thousands of microbial genomes shed light on interconnected biogeochemical processes in an aquifer system.</title>
        <authorList>
            <person name="Anantharaman K."/>
            <person name="Brown C.T."/>
            <person name="Hug L.A."/>
            <person name="Sharon I."/>
            <person name="Castelle C.J."/>
            <person name="Probst A.J."/>
            <person name="Thomas B.C."/>
            <person name="Singh A."/>
            <person name="Wilkins M.J."/>
            <person name="Karaoz U."/>
            <person name="Brodie E.L."/>
            <person name="Williams K.H."/>
            <person name="Hubbard S.S."/>
            <person name="Banfield J.F."/>
        </authorList>
    </citation>
    <scope>NUCLEOTIDE SEQUENCE [LARGE SCALE GENOMIC DNA]</scope>
</reference>
<dbReference type="Pfam" id="PF03958">
    <property type="entry name" value="Secretin_N"/>
    <property type="match status" value="1"/>
</dbReference>
<evidence type="ECO:0000256" key="1">
    <source>
        <dbReference type="ARBA" id="ARBA00022729"/>
    </source>
</evidence>
<evidence type="ECO:0000256" key="3">
    <source>
        <dbReference type="RuleBase" id="RU004004"/>
    </source>
</evidence>
<dbReference type="PANTHER" id="PTHR30332">
    <property type="entry name" value="PROBABLE GENERAL SECRETION PATHWAY PROTEIN D"/>
    <property type="match status" value="1"/>
</dbReference>
<evidence type="ECO:0000313" key="8">
    <source>
        <dbReference type="Proteomes" id="UP000178735"/>
    </source>
</evidence>
<dbReference type="PANTHER" id="PTHR30332:SF17">
    <property type="entry name" value="TYPE IV PILIATION SYSTEM PROTEIN DR_0774-RELATED"/>
    <property type="match status" value="1"/>
</dbReference>
<sequence>MKLIRIFQKLAFVLLLAALAAAVSPRAASCAEGHYEVSLNSLVFVDTEIQKVLEIFSKMTKYNLFLDESVPRKKITFFAQNMPVRLALEMFIKTNGLMLKKMNANTFLIYPKTKAAEYESEVASHVFILENDDPKKVINILKTIGKNTKVSLNDRINGIVMIDTPENIETAKKIVARMDYRKPQVTVDLKLVEVQRDKLRDLGVQFKDTPHMIVDMRSLARLKDQVVIDTLIKENAAEVLAQPQLKVSDQQKAEIQVGDKIPIEITSASKTAAGDSVQLNKTVQWESVGIKLQVQVEKIHNENEVTLKIYNEVSSVVEYTKEGYPHIRTRNAVTVVRLNSNETAVIGGLINSEERTTVFKIPILSKLPGLGKIFRNVKTDKITTEIVMFITPVISSGAPGESEETSPSHAELLEKAESRSAEVSSLNLGVIDRNTDYFSESLPKMPPATAETEMNAPALMAVHTPETLETLIGELKNTVQEIKSAETAPVKPAAPETSIIYHAPLKTTETTETAIQTRDPLPITEDRSTQAVSIVPADTVEINFTAPATAAVMLQASPAPERFFSSSTSETETSGRSDYNERLKQILNRIRSSRSYDPLQTAPVALEKRN</sequence>
<dbReference type="InterPro" id="IPR005644">
    <property type="entry name" value="NolW-like"/>
</dbReference>
<dbReference type="InterPro" id="IPR050810">
    <property type="entry name" value="Bact_Secretion_Sys_Channel"/>
</dbReference>
<dbReference type="GO" id="GO:0009306">
    <property type="term" value="P:protein secretion"/>
    <property type="evidence" value="ECO:0007669"/>
    <property type="project" value="InterPro"/>
</dbReference>
<dbReference type="GO" id="GO:0009279">
    <property type="term" value="C:cell outer membrane"/>
    <property type="evidence" value="ECO:0007669"/>
    <property type="project" value="UniProtKB-SubCell"/>
</dbReference>
<proteinExistence type="inferred from homology"/>
<dbReference type="AlphaFoldDB" id="A0A1F7WSB1"/>
<comment type="subcellular location">
    <subcellularLocation>
        <location evidence="3">Cell outer membrane</location>
    </subcellularLocation>
</comment>
<dbReference type="Proteomes" id="UP000178735">
    <property type="component" value="Unassembled WGS sequence"/>
</dbReference>
<keyword evidence="3" id="KW-0813">Transport</keyword>
<keyword evidence="1 4" id="KW-0732">Signal</keyword>
<evidence type="ECO:0008006" key="9">
    <source>
        <dbReference type="Google" id="ProtNLM"/>
    </source>
</evidence>
<protein>
    <recommendedName>
        <fullName evidence="9">NolW-like domain-containing protein</fullName>
    </recommendedName>
</protein>
<dbReference type="Gene3D" id="3.30.1370.120">
    <property type="match status" value="1"/>
</dbReference>
<feature type="signal peptide" evidence="4">
    <location>
        <begin position="1"/>
        <end position="27"/>
    </location>
</feature>
<dbReference type="Pfam" id="PF00263">
    <property type="entry name" value="Secretin"/>
    <property type="match status" value="1"/>
</dbReference>
<dbReference type="EMBL" id="MGFH01000117">
    <property type="protein sequence ID" value="OGM05359.1"/>
    <property type="molecule type" value="Genomic_DNA"/>
</dbReference>
<evidence type="ECO:0000313" key="7">
    <source>
        <dbReference type="EMBL" id="OGM05359.1"/>
    </source>
</evidence>
<comment type="similarity">
    <text evidence="2">Belongs to the bacterial secretin family.</text>
</comment>
<evidence type="ECO:0000259" key="6">
    <source>
        <dbReference type="Pfam" id="PF03958"/>
    </source>
</evidence>
<comment type="caution">
    <text evidence="7">The sequence shown here is derived from an EMBL/GenBank/DDBJ whole genome shotgun (WGS) entry which is preliminary data.</text>
</comment>
<evidence type="ECO:0000256" key="4">
    <source>
        <dbReference type="SAM" id="SignalP"/>
    </source>
</evidence>
<evidence type="ECO:0000259" key="5">
    <source>
        <dbReference type="Pfam" id="PF00263"/>
    </source>
</evidence>
<dbReference type="Gene3D" id="3.30.1370.130">
    <property type="match status" value="1"/>
</dbReference>
<accession>A0A1F7WSB1</accession>
<feature type="domain" description="Type II/III secretion system secretin-like" evidence="5">
    <location>
        <begin position="231"/>
        <end position="394"/>
    </location>
</feature>
<dbReference type="InterPro" id="IPR038591">
    <property type="entry name" value="NolW-like_sf"/>
</dbReference>
<dbReference type="STRING" id="1817813.A2008_01180"/>
<evidence type="ECO:0000256" key="2">
    <source>
        <dbReference type="RuleBase" id="RU004003"/>
    </source>
</evidence>